<dbReference type="InterPro" id="IPR010129">
    <property type="entry name" value="T1SS_HlyD"/>
</dbReference>
<accession>A0A090EI13</accession>
<evidence type="ECO:0000256" key="6">
    <source>
        <dbReference type="ARBA" id="ARBA00022692"/>
    </source>
</evidence>
<dbReference type="Proteomes" id="UP000045285">
    <property type="component" value="Unassembled WGS sequence"/>
</dbReference>
<evidence type="ECO:0000256" key="1">
    <source>
        <dbReference type="ARBA" id="ARBA00004377"/>
    </source>
</evidence>
<evidence type="ECO:0000256" key="3">
    <source>
        <dbReference type="ARBA" id="ARBA00022448"/>
    </source>
</evidence>
<keyword evidence="7" id="KW-1133">Transmembrane helix</keyword>
<keyword evidence="13" id="KW-1185">Reference proteome</keyword>
<dbReference type="STRING" id="69974.MPLDJ20_210093"/>
<dbReference type="Gene3D" id="2.40.50.100">
    <property type="match status" value="1"/>
</dbReference>
<dbReference type="InterPro" id="IPR058982">
    <property type="entry name" value="Beta-barrel_AprE"/>
</dbReference>
<evidence type="ECO:0000259" key="11">
    <source>
        <dbReference type="Pfam" id="PF26002"/>
    </source>
</evidence>
<protein>
    <recommendedName>
        <fullName evidence="9">Membrane fusion protein (MFP) family protein</fullName>
    </recommendedName>
</protein>
<evidence type="ECO:0000256" key="7">
    <source>
        <dbReference type="ARBA" id="ARBA00022989"/>
    </source>
</evidence>
<comment type="similarity">
    <text evidence="2 9">Belongs to the membrane fusion protein (MFP) (TC 8.A.1) family.</text>
</comment>
<gene>
    <name evidence="12" type="primary">prsE</name>
    <name evidence="12" type="ORF">MPL3356_70442</name>
</gene>
<feature type="domain" description="AprE-like beta-barrel" evidence="11">
    <location>
        <begin position="322"/>
        <end position="411"/>
    </location>
</feature>
<evidence type="ECO:0000256" key="4">
    <source>
        <dbReference type="ARBA" id="ARBA00022475"/>
    </source>
</evidence>
<comment type="subcellular location">
    <subcellularLocation>
        <location evidence="1 9">Cell inner membrane</location>
        <topology evidence="1 9">Single-pass membrane protein</topology>
    </subcellularLocation>
</comment>
<dbReference type="GO" id="GO:0005886">
    <property type="term" value="C:plasma membrane"/>
    <property type="evidence" value="ECO:0007669"/>
    <property type="project" value="UniProtKB-SubCell"/>
</dbReference>
<keyword evidence="8" id="KW-0472">Membrane</keyword>
<keyword evidence="6" id="KW-0812">Transmembrane</keyword>
<evidence type="ECO:0000313" key="12">
    <source>
        <dbReference type="EMBL" id="CDX28026.1"/>
    </source>
</evidence>
<dbReference type="GO" id="GO:0015031">
    <property type="term" value="P:protein transport"/>
    <property type="evidence" value="ECO:0007669"/>
    <property type="project" value="InterPro"/>
</dbReference>
<feature type="domain" description="AprE-like long alpha-helical hairpin" evidence="10">
    <location>
        <begin position="91"/>
        <end position="280"/>
    </location>
</feature>
<evidence type="ECO:0000313" key="13">
    <source>
        <dbReference type="Proteomes" id="UP000045285"/>
    </source>
</evidence>
<reference evidence="13" key="1">
    <citation type="submission" date="2014-08" db="EMBL/GenBank/DDBJ databases">
        <authorList>
            <person name="Moulin L."/>
        </authorList>
    </citation>
    <scope>NUCLEOTIDE SEQUENCE [LARGE SCALE GENOMIC DNA]</scope>
</reference>
<evidence type="ECO:0000256" key="9">
    <source>
        <dbReference type="RuleBase" id="RU365093"/>
    </source>
</evidence>
<dbReference type="InterPro" id="IPR058781">
    <property type="entry name" value="HH_AprE-like"/>
</dbReference>
<evidence type="ECO:0000256" key="5">
    <source>
        <dbReference type="ARBA" id="ARBA00022519"/>
    </source>
</evidence>
<sequence length="433" mass="46777">MAASGASHASIRFYTRLGLGAVLLLGGGVGGWASVTEIAGAVIAPGTLVVDSHVKNVQHATGGIIAEIDARDGDKVKAGDLLLRLDRTVPAANLAVVSKALDQLTARKARLDSERRGSDAIIFPNELLDRVADPDVAEAVAGEKQHFETRRTSRAGQKSQLGERIAQLEKEIAGDVAQADAKSKEIELEQKELASVRALWAKKLISIDRLTQTEREATRLDGERGQLVAAQAQAQGKIAEIKLQIIQIDLDLSTEVNSDLRDIDGKMGELLERKVAAEDQLKRVDIRAPQDGVVQQSLAYTIGGVITPGQTIMQVVPANDSLAVEARIAPSDIDKLWVGQSASLRFSAFNTRTTPQIDGVVERTSPDIATDQRTGVSYYTVRIRTTAAQVARLGEVKLVPGMPVESFIKTEDRSVISYLMKPLQDQITRAFRQ</sequence>
<dbReference type="PANTHER" id="PTHR30386">
    <property type="entry name" value="MEMBRANE FUSION SUBUNIT OF EMRAB-TOLC MULTIDRUG EFFLUX PUMP"/>
    <property type="match status" value="1"/>
</dbReference>
<organism evidence="12 13">
    <name type="scientific">Mesorhizobium plurifarium</name>
    <dbReference type="NCBI Taxonomy" id="69974"/>
    <lineage>
        <taxon>Bacteria</taxon>
        <taxon>Pseudomonadati</taxon>
        <taxon>Pseudomonadota</taxon>
        <taxon>Alphaproteobacteria</taxon>
        <taxon>Hyphomicrobiales</taxon>
        <taxon>Phyllobacteriaceae</taxon>
        <taxon>Mesorhizobium</taxon>
    </lineage>
</organism>
<dbReference type="InterPro" id="IPR050739">
    <property type="entry name" value="MFP"/>
</dbReference>
<dbReference type="EMBL" id="CCMZ01000067">
    <property type="protein sequence ID" value="CDX28026.1"/>
    <property type="molecule type" value="Genomic_DNA"/>
</dbReference>
<dbReference type="PANTHER" id="PTHR30386:SF17">
    <property type="entry name" value="ALKALINE PROTEASE SECRETION PROTEIN APRE"/>
    <property type="match status" value="1"/>
</dbReference>
<dbReference type="Pfam" id="PF26002">
    <property type="entry name" value="Beta-barrel_AprE"/>
    <property type="match status" value="1"/>
</dbReference>
<keyword evidence="5 9" id="KW-0997">Cell inner membrane</keyword>
<dbReference type="AlphaFoldDB" id="A0A090EI13"/>
<dbReference type="Gene3D" id="2.40.30.170">
    <property type="match status" value="1"/>
</dbReference>
<evidence type="ECO:0000256" key="8">
    <source>
        <dbReference type="ARBA" id="ARBA00023136"/>
    </source>
</evidence>
<dbReference type="Pfam" id="PF25994">
    <property type="entry name" value="HH_AprE"/>
    <property type="match status" value="1"/>
</dbReference>
<evidence type="ECO:0000259" key="10">
    <source>
        <dbReference type="Pfam" id="PF25994"/>
    </source>
</evidence>
<dbReference type="PRINTS" id="PR01490">
    <property type="entry name" value="RTXTOXIND"/>
</dbReference>
<keyword evidence="4 9" id="KW-1003">Cell membrane</keyword>
<proteinExistence type="inferred from homology"/>
<keyword evidence="3 9" id="KW-0813">Transport</keyword>
<name>A0A090EI13_MESPL</name>
<dbReference type="NCBIfam" id="TIGR01843">
    <property type="entry name" value="type_I_hlyD"/>
    <property type="match status" value="1"/>
</dbReference>
<evidence type="ECO:0000256" key="2">
    <source>
        <dbReference type="ARBA" id="ARBA00009477"/>
    </source>
</evidence>